<dbReference type="InterPro" id="IPR036249">
    <property type="entry name" value="Thioredoxin-like_sf"/>
</dbReference>
<dbReference type="EC" id="1.20.4.1" evidence="4"/>
<dbReference type="Gene3D" id="3.40.30.10">
    <property type="entry name" value="Glutaredoxin"/>
    <property type="match status" value="1"/>
</dbReference>
<dbReference type="RefSeq" id="WP_009574492.1">
    <property type="nucleotide sequence ID" value="NZ_AEIG01000005.1"/>
</dbReference>
<dbReference type="AlphaFoldDB" id="F3KYM5"/>
<dbReference type="PANTHER" id="PTHR30041">
    <property type="entry name" value="ARSENATE REDUCTASE"/>
    <property type="match status" value="1"/>
</dbReference>
<evidence type="ECO:0000256" key="1">
    <source>
        <dbReference type="ARBA" id="ARBA00007198"/>
    </source>
</evidence>
<dbReference type="InterPro" id="IPR006660">
    <property type="entry name" value="Arsenate_reductase-like"/>
</dbReference>
<reference evidence="5 6" key="1">
    <citation type="journal article" date="2011" name="J. Bacteriol.">
        <title>Genome sequence of strain IMCC3088, a proteorhodopsin-containing marine bacterium belonging to the OM60/NOR5 clade.</title>
        <authorList>
            <person name="Jang Y."/>
            <person name="Oh H.M."/>
            <person name="Kang I."/>
            <person name="Lee K."/>
            <person name="Yang S.J."/>
            <person name="Cho J.C."/>
        </authorList>
    </citation>
    <scope>NUCLEOTIDE SEQUENCE [LARGE SCALE GENOMIC DNA]</scope>
    <source>
        <strain evidence="5 6">IMCC3088</strain>
    </source>
</reference>
<proteinExistence type="inferred from homology"/>
<dbReference type="STRING" id="2518989.IMCC3088_1978"/>
<dbReference type="eggNOG" id="COG1393">
    <property type="taxonomic scope" value="Bacteria"/>
</dbReference>
<comment type="catalytic activity">
    <reaction evidence="4">
        <text>[glutaredoxin]-dithiol + arsenate + glutathione + H(+) = glutathionyl-S-S-[glutaredoxin] + arsenite + H2O</text>
        <dbReference type="Rhea" id="RHEA:22016"/>
        <dbReference type="Rhea" id="RHEA-COMP:10729"/>
        <dbReference type="Rhea" id="RHEA-COMP:17668"/>
        <dbReference type="ChEBI" id="CHEBI:15377"/>
        <dbReference type="ChEBI" id="CHEBI:15378"/>
        <dbReference type="ChEBI" id="CHEBI:29242"/>
        <dbReference type="ChEBI" id="CHEBI:29950"/>
        <dbReference type="ChEBI" id="CHEBI:48597"/>
        <dbReference type="ChEBI" id="CHEBI:57925"/>
        <dbReference type="ChEBI" id="CHEBI:146199"/>
        <dbReference type="EC" id="1.20.4.1"/>
    </reaction>
</comment>
<keyword evidence="2 4" id="KW-0560">Oxidoreductase</keyword>
<comment type="caution">
    <text evidence="5">The sequence shown here is derived from an EMBL/GenBank/DDBJ whole genome shotgun (WGS) entry which is preliminary data.</text>
</comment>
<dbReference type="OrthoDB" id="9790554at2"/>
<evidence type="ECO:0000313" key="6">
    <source>
        <dbReference type="Proteomes" id="UP000005615"/>
    </source>
</evidence>
<accession>F3KYM5</accession>
<organism evidence="5 6">
    <name type="scientific">Aequoribacter fuscus</name>
    <dbReference type="NCBI Taxonomy" id="2518989"/>
    <lineage>
        <taxon>Bacteria</taxon>
        <taxon>Pseudomonadati</taxon>
        <taxon>Pseudomonadota</taxon>
        <taxon>Gammaproteobacteria</taxon>
        <taxon>Cellvibrionales</taxon>
        <taxon>Halieaceae</taxon>
        <taxon>Aequoribacter</taxon>
    </lineage>
</organism>
<dbReference type="InterPro" id="IPR006659">
    <property type="entry name" value="Arsenate_reductase"/>
</dbReference>
<evidence type="ECO:0000256" key="4">
    <source>
        <dbReference type="RuleBase" id="RU362029"/>
    </source>
</evidence>
<dbReference type="PROSITE" id="PS51353">
    <property type="entry name" value="ARSC"/>
    <property type="match status" value="1"/>
</dbReference>
<evidence type="ECO:0000313" key="5">
    <source>
        <dbReference type="EMBL" id="EGG30789.1"/>
    </source>
</evidence>
<sequence length="112" mass="12620">MILLHNPRCSKSRQALAILEERGCDFQTRLYLEEPLSKSELQEILGFLSMEPSELVRKGEQAYKDGNLKSSTEEEILDAMLIEPKLIERPILVVSGKAVVGRPPENVLELIS</sequence>
<dbReference type="NCBIfam" id="TIGR00014">
    <property type="entry name" value="arsC"/>
    <property type="match status" value="1"/>
</dbReference>
<evidence type="ECO:0000256" key="2">
    <source>
        <dbReference type="ARBA" id="ARBA00023002"/>
    </source>
</evidence>
<dbReference type="Proteomes" id="UP000005615">
    <property type="component" value="Unassembled WGS sequence"/>
</dbReference>
<dbReference type="CDD" id="cd03034">
    <property type="entry name" value="ArsC_ArsC"/>
    <property type="match status" value="1"/>
</dbReference>
<evidence type="ECO:0000256" key="3">
    <source>
        <dbReference type="PROSITE-ProRule" id="PRU01282"/>
    </source>
</evidence>
<comment type="similarity">
    <text evidence="1 3 4">Belongs to the ArsC family.</text>
</comment>
<name>F3KYM5_9GAMM</name>
<protein>
    <recommendedName>
        <fullName evidence="4">Arsenate reductase</fullName>
        <ecNumber evidence="4">1.20.4.1</ecNumber>
    </recommendedName>
</protein>
<dbReference type="SUPFAM" id="SSF52833">
    <property type="entry name" value="Thioredoxin-like"/>
    <property type="match status" value="1"/>
</dbReference>
<dbReference type="PANTHER" id="PTHR30041:SF4">
    <property type="entry name" value="ARSENATE REDUCTASE"/>
    <property type="match status" value="1"/>
</dbReference>
<dbReference type="GO" id="GO:0008794">
    <property type="term" value="F:arsenate reductase (glutaredoxin) activity"/>
    <property type="evidence" value="ECO:0007669"/>
    <property type="project" value="UniProtKB-UniRule"/>
</dbReference>
<dbReference type="Pfam" id="PF03960">
    <property type="entry name" value="ArsC"/>
    <property type="match status" value="1"/>
</dbReference>
<keyword evidence="6" id="KW-1185">Reference proteome</keyword>
<gene>
    <name evidence="5" type="ORF">IMCC3088_1978</name>
</gene>
<dbReference type="EMBL" id="AEIG01000005">
    <property type="protein sequence ID" value="EGG30789.1"/>
    <property type="molecule type" value="Genomic_DNA"/>
</dbReference>